<gene>
    <name evidence="3" type="ORF">CKA38_08335</name>
</gene>
<evidence type="ECO:0000313" key="3">
    <source>
        <dbReference type="EMBL" id="AWI09246.1"/>
    </source>
</evidence>
<name>A0A2U8E399_9BACT</name>
<dbReference type="AlphaFoldDB" id="A0A2U8E399"/>
<protein>
    <submittedName>
        <fullName evidence="3">Uncharacterized protein</fullName>
    </submittedName>
</protein>
<organism evidence="3 4">
    <name type="scientific">Ereboglobus luteus</name>
    <dbReference type="NCBI Taxonomy" id="1796921"/>
    <lineage>
        <taxon>Bacteria</taxon>
        <taxon>Pseudomonadati</taxon>
        <taxon>Verrucomicrobiota</taxon>
        <taxon>Opitutia</taxon>
        <taxon>Opitutales</taxon>
        <taxon>Opitutaceae</taxon>
        <taxon>Ereboglobus</taxon>
    </lineage>
</organism>
<dbReference type="RefSeq" id="WP_108825058.1">
    <property type="nucleotide sequence ID" value="NZ_CP023004.1"/>
</dbReference>
<sequence>MNKTLLLIICDFLLLNLLALTRWDAPIAASSIQQDPSLSTERDSPPAATKDQDLVDVMKLSLEDERARRDELARQLRDTELNLQTREQNLAQLEAEKNKLAENLDATQRNAGQLAQQIDTARQSAVLLAQEVDAAKRDAGMSKERIAALQRDLDHREAELAREKASIAKLEQAQTEARQKIEDLNVAVKVAEHEKTVLRETAETYKTQVEAERQERLRVQETTVQLAQGVGTLAVKSDDLQKEIRDNRPINANTLFSEYLANNVRTRVETTRPGLFGPAARVADLRTILVSDGRDTYAIFHASDTPFALTYPGADISRIAITFTNGDYSTTAGELHYLSIDPRILVVPLTPAQAAGLGVKVYMTSLEPFKFSDAILISTNSEPTKTKYEETPFKLDATQPGYVQMRVSFFASKRGDLVISKSGELLGIMVNKDYCALVNNFLPTRTITTGEDTGRQGIGALINHLNTRVQGMPLKLQ</sequence>
<proteinExistence type="predicted"/>
<dbReference type="EMBL" id="CP023004">
    <property type="protein sequence ID" value="AWI09246.1"/>
    <property type="molecule type" value="Genomic_DNA"/>
</dbReference>
<keyword evidence="4" id="KW-1185">Reference proteome</keyword>
<dbReference type="Proteomes" id="UP000244896">
    <property type="component" value="Chromosome"/>
</dbReference>
<dbReference type="OrthoDB" id="181250at2"/>
<feature type="coiled-coil region" evidence="1">
    <location>
        <begin position="55"/>
        <end position="215"/>
    </location>
</feature>
<evidence type="ECO:0000313" key="4">
    <source>
        <dbReference type="Proteomes" id="UP000244896"/>
    </source>
</evidence>
<accession>A0A2U8E399</accession>
<evidence type="ECO:0000256" key="2">
    <source>
        <dbReference type="SAM" id="MobiDB-lite"/>
    </source>
</evidence>
<evidence type="ECO:0000256" key="1">
    <source>
        <dbReference type="SAM" id="Coils"/>
    </source>
</evidence>
<feature type="region of interest" description="Disordered" evidence="2">
    <location>
        <begin position="31"/>
        <end position="51"/>
    </location>
</feature>
<dbReference type="KEGG" id="elut:CKA38_08335"/>
<reference evidence="3 4" key="1">
    <citation type="journal article" date="2018" name="Syst. Appl. Microbiol.">
        <title>Ereboglobus luteus gen. nov. sp. nov. from cockroach guts, and new insights into the oxygen relationship of the genera Opitutus and Didymococcus (Verrucomicrobia: Opitutaceae).</title>
        <authorList>
            <person name="Tegtmeier D."/>
            <person name="Belitz A."/>
            <person name="Radek R."/>
            <person name="Heimerl T."/>
            <person name="Brune A."/>
        </authorList>
    </citation>
    <scope>NUCLEOTIDE SEQUENCE [LARGE SCALE GENOMIC DNA]</scope>
    <source>
        <strain evidence="3 4">Ho45</strain>
    </source>
</reference>
<keyword evidence="1" id="KW-0175">Coiled coil</keyword>